<proteinExistence type="predicted"/>
<feature type="domain" description="F-box" evidence="1">
    <location>
        <begin position="12"/>
        <end position="45"/>
    </location>
</feature>
<dbReference type="Pfam" id="PF00646">
    <property type="entry name" value="F-box"/>
    <property type="match status" value="1"/>
</dbReference>
<dbReference type="VEuPathDB" id="AmoebaDB:NAEGRDRAFT_65053"/>
<evidence type="ECO:0000313" key="3">
    <source>
        <dbReference type="Proteomes" id="UP000006671"/>
    </source>
</evidence>
<dbReference type="EMBL" id="GG738856">
    <property type="protein sequence ID" value="EFC46995.1"/>
    <property type="molecule type" value="Genomic_DNA"/>
</dbReference>
<evidence type="ECO:0000313" key="2">
    <source>
        <dbReference type="EMBL" id="EFC46995.1"/>
    </source>
</evidence>
<dbReference type="CDD" id="cd09917">
    <property type="entry name" value="F-box_SF"/>
    <property type="match status" value="1"/>
</dbReference>
<dbReference type="KEGG" id="ngr:NAEGRDRAFT_65053"/>
<dbReference type="InParanoid" id="D2V873"/>
<protein>
    <recommendedName>
        <fullName evidence="1">F-box domain-containing protein</fullName>
    </recommendedName>
</protein>
<organism evidence="3">
    <name type="scientific">Naegleria gruberi</name>
    <name type="common">Amoeba</name>
    <dbReference type="NCBI Taxonomy" id="5762"/>
    <lineage>
        <taxon>Eukaryota</taxon>
        <taxon>Discoba</taxon>
        <taxon>Heterolobosea</taxon>
        <taxon>Tetramitia</taxon>
        <taxon>Eutetramitia</taxon>
        <taxon>Vahlkampfiidae</taxon>
        <taxon>Naegleria</taxon>
    </lineage>
</organism>
<name>D2V873_NAEGR</name>
<reference evidence="2 3" key="1">
    <citation type="journal article" date="2010" name="Cell">
        <title>The genome of Naegleria gruberi illuminates early eukaryotic versatility.</title>
        <authorList>
            <person name="Fritz-Laylin L.K."/>
            <person name="Prochnik S.E."/>
            <person name="Ginger M.L."/>
            <person name="Dacks J.B."/>
            <person name="Carpenter M.L."/>
            <person name="Field M.C."/>
            <person name="Kuo A."/>
            <person name="Paredez A."/>
            <person name="Chapman J."/>
            <person name="Pham J."/>
            <person name="Shu S."/>
            <person name="Neupane R."/>
            <person name="Cipriano M."/>
            <person name="Mancuso J."/>
            <person name="Tu H."/>
            <person name="Salamov A."/>
            <person name="Lindquist E."/>
            <person name="Shapiro H."/>
            <person name="Lucas S."/>
            <person name="Grigoriev I.V."/>
            <person name="Cande W.Z."/>
            <person name="Fulton C."/>
            <person name="Rokhsar D.S."/>
            <person name="Dawson S.C."/>
        </authorList>
    </citation>
    <scope>NUCLEOTIDE SEQUENCE [LARGE SCALE GENOMIC DNA]</scope>
    <source>
        <strain evidence="2 3">NEG-M</strain>
    </source>
</reference>
<dbReference type="AlphaFoldDB" id="D2V873"/>
<dbReference type="Proteomes" id="UP000006671">
    <property type="component" value="Unassembled WGS sequence"/>
</dbReference>
<evidence type="ECO:0000259" key="1">
    <source>
        <dbReference type="Pfam" id="PF00646"/>
    </source>
</evidence>
<gene>
    <name evidence="2" type="ORF">NAEGRDRAFT_65053</name>
</gene>
<accession>D2V873</accession>
<dbReference type="RefSeq" id="XP_002679739.1">
    <property type="nucleotide sequence ID" value="XM_002679693.1"/>
</dbReference>
<dbReference type="GeneID" id="8861305"/>
<sequence>MSTNNLAQCSSILSIDTLSIVVSYISLHDLCSFRCVSSDWNQAINFYTNNHHDHDDQLINIETLTQSSPTDADCHNNRTIGVFWLDKFKSFLYERDDRLKELFYVEHLKFREYVERYFYFHERRRCLKRFKKVENKIKNNSTIVSKFDYDYLKSQVNCSNWDSISRFIHNILNNPNRVIEYVESIYDFKDIFSNNLIYSDKFIKECVNYNRFLKNLIIYFDNNENISENVYNFIVNNYFDNNNIQGFIINDSVKLCKLLALLKDKSITLDLKDYNYLKIMLLKSIFIGYEHCKELKNLIILKCKTPENFFYGGTFENILNLVNNNLQKIDNDSFLKIVNLSTLFNVNIKDYLDYCIEIFSSQELQYQVMDYKCEHEFNNNVSKIDEYFHKIFPNMKCLQTAGVEKYYIKKLNRNMFTVVDNNNYIIHKVKRIKCYWDFFLLGRYLDEQFRENRELNYFKLEKDMCWLNLDTLMGSIELGSDEKSKIEENCALIAPRYSYRF</sequence>
<keyword evidence="3" id="KW-1185">Reference proteome</keyword>
<dbReference type="InterPro" id="IPR001810">
    <property type="entry name" value="F-box_dom"/>
</dbReference>